<dbReference type="InterPro" id="IPR017850">
    <property type="entry name" value="Alkaline_phosphatase_core_sf"/>
</dbReference>
<evidence type="ECO:0000313" key="5">
    <source>
        <dbReference type="Proteomes" id="UP000323930"/>
    </source>
</evidence>
<name>A0A5D0IZ69_9FLAO</name>
<dbReference type="Proteomes" id="UP000323930">
    <property type="component" value="Unassembled WGS sequence"/>
</dbReference>
<feature type="domain" description="Sulfatase N-terminal" evidence="3">
    <location>
        <begin position="31"/>
        <end position="312"/>
    </location>
</feature>
<accession>A0A5D0IZ69</accession>
<dbReference type="InterPro" id="IPR000917">
    <property type="entry name" value="Sulfatase_N"/>
</dbReference>
<dbReference type="PANTHER" id="PTHR42693">
    <property type="entry name" value="ARYLSULFATASE FAMILY MEMBER"/>
    <property type="match status" value="1"/>
</dbReference>
<dbReference type="InterPro" id="IPR050738">
    <property type="entry name" value="Sulfatase"/>
</dbReference>
<evidence type="ECO:0000256" key="2">
    <source>
        <dbReference type="ARBA" id="ARBA00022801"/>
    </source>
</evidence>
<dbReference type="RefSeq" id="WP_148540091.1">
    <property type="nucleotide sequence ID" value="NZ_VSDQ01000241.1"/>
</dbReference>
<dbReference type="Pfam" id="PF00884">
    <property type="entry name" value="Sulfatase"/>
    <property type="match status" value="1"/>
</dbReference>
<proteinExistence type="inferred from homology"/>
<dbReference type="PANTHER" id="PTHR42693:SF53">
    <property type="entry name" value="ENDO-4-O-SULFATASE"/>
    <property type="match status" value="1"/>
</dbReference>
<organism evidence="4 5">
    <name type="scientific">Seonamhaeicola marinus</name>
    <dbReference type="NCBI Taxonomy" id="1912246"/>
    <lineage>
        <taxon>Bacteria</taxon>
        <taxon>Pseudomonadati</taxon>
        <taxon>Bacteroidota</taxon>
        <taxon>Flavobacteriia</taxon>
        <taxon>Flavobacteriales</taxon>
        <taxon>Flavobacteriaceae</taxon>
    </lineage>
</organism>
<keyword evidence="5" id="KW-1185">Reference proteome</keyword>
<reference evidence="4 5" key="1">
    <citation type="submission" date="2019-08" db="EMBL/GenBank/DDBJ databases">
        <title>Seonamhaeicola sediminis sp. nov., isolated from marine sediment.</title>
        <authorList>
            <person name="Cao W.R."/>
        </authorList>
    </citation>
    <scope>NUCLEOTIDE SEQUENCE [LARGE SCALE GENOMIC DNA]</scope>
    <source>
        <strain evidence="4 5">B011</strain>
    </source>
</reference>
<protein>
    <submittedName>
        <fullName evidence="4">Sulfatase</fullName>
    </submittedName>
</protein>
<evidence type="ECO:0000256" key="1">
    <source>
        <dbReference type="ARBA" id="ARBA00008779"/>
    </source>
</evidence>
<dbReference type="SUPFAM" id="SSF53649">
    <property type="entry name" value="Alkaline phosphatase-like"/>
    <property type="match status" value="1"/>
</dbReference>
<dbReference type="GO" id="GO:0004065">
    <property type="term" value="F:arylsulfatase activity"/>
    <property type="evidence" value="ECO:0007669"/>
    <property type="project" value="TreeGrafter"/>
</dbReference>
<dbReference type="AlphaFoldDB" id="A0A5D0IZ69"/>
<dbReference type="Gene3D" id="3.40.720.10">
    <property type="entry name" value="Alkaline Phosphatase, subunit A"/>
    <property type="match status" value="1"/>
</dbReference>
<dbReference type="OrthoDB" id="9789742at2"/>
<evidence type="ECO:0000259" key="3">
    <source>
        <dbReference type="Pfam" id="PF00884"/>
    </source>
</evidence>
<dbReference type="EMBL" id="VSDQ01000241">
    <property type="protein sequence ID" value="TYA89225.1"/>
    <property type="molecule type" value="Genomic_DNA"/>
</dbReference>
<keyword evidence="2" id="KW-0378">Hydrolase</keyword>
<comment type="caution">
    <text evidence="4">The sequence shown here is derived from an EMBL/GenBank/DDBJ whole genome shotgun (WGS) entry which is preliminary data.</text>
</comment>
<sequence>MKKIVIIITLVLCITGCKKHVENNAEINTKPNIIWLMAEDISTDLECYGTPAVKTPNLNKLASQGVKFENCFVTNPICSPSRSAMMLGVHQNKSNTHNHRSNREVPLDLTYKPLTYWLRNEGYTTIIGHHSVLKKGRKTDVNFKHSQIGPWDGKENFGLFDKYDTFEKEDQPFFAHIQLKATHRGDWWDKIRENSKHPVNPDEVVLPPYMADHPTVRLDWAKYLDQMEFIDDEVGMIVNELEEKGMAHNTIIIFIGDNGRCNIKGKGYLHDPGLHIPFIVYDPRDTGARGAINKQVISSTDITATVLDYAGVKIPDYVTGTPIFSKDFNRTYVFGARDLWDEVEEKSRAVTSGQWKYIKNYKPEIPYEAHQAYLEFYRPAVHVMRTLKLEGKLNEDESFFFNDKKPVEELYNLEQDPHELNNLANNSDYDIIKSTLQKELQQYEDAYAPISDTYNPVHPIAVDVLKWVKDEQPEEYQKMLSGIEIGWDKSIKGYKESLK</sequence>
<comment type="similarity">
    <text evidence="1">Belongs to the sulfatase family.</text>
</comment>
<dbReference type="CDD" id="cd16027">
    <property type="entry name" value="SGSH"/>
    <property type="match status" value="1"/>
</dbReference>
<gene>
    <name evidence="4" type="ORF">FUA24_03565</name>
</gene>
<evidence type="ECO:0000313" key="4">
    <source>
        <dbReference type="EMBL" id="TYA89225.1"/>
    </source>
</evidence>